<dbReference type="InterPro" id="IPR013762">
    <property type="entry name" value="Integrase-like_cat_sf"/>
</dbReference>
<dbReference type="RefSeq" id="WP_284133026.1">
    <property type="nucleotide sequence ID" value="NZ_JASKYM010000005.1"/>
</dbReference>
<dbReference type="InterPro" id="IPR002104">
    <property type="entry name" value="Integrase_catalytic"/>
</dbReference>
<evidence type="ECO:0000259" key="2">
    <source>
        <dbReference type="PROSITE" id="PS51898"/>
    </source>
</evidence>
<dbReference type="Gene3D" id="1.10.443.10">
    <property type="entry name" value="Intergrase catalytic core"/>
    <property type="match status" value="1"/>
</dbReference>
<dbReference type="Proteomes" id="UP001301012">
    <property type="component" value="Unassembled WGS sequence"/>
</dbReference>
<evidence type="ECO:0000256" key="1">
    <source>
        <dbReference type="ARBA" id="ARBA00023172"/>
    </source>
</evidence>
<name>A0ABT7EAX8_9FIRM</name>
<organism evidence="3 4">
    <name type="scientific">Romboutsia sedimentorum</name>
    <dbReference type="NCBI Taxonomy" id="1368474"/>
    <lineage>
        <taxon>Bacteria</taxon>
        <taxon>Bacillati</taxon>
        <taxon>Bacillota</taxon>
        <taxon>Clostridia</taxon>
        <taxon>Peptostreptococcales</taxon>
        <taxon>Peptostreptococcaceae</taxon>
        <taxon>Romboutsia</taxon>
    </lineage>
</organism>
<dbReference type="SUPFAM" id="SSF56349">
    <property type="entry name" value="DNA breaking-rejoining enzymes"/>
    <property type="match status" value="1"/>
</dbReference>
<keyword evidence="1" id="KW-0233">DNA recombination</keyword>
<dbReference type="Pfam" id="PF00589">
    <property type="entry name" value="Phage_integrase"/>
    <property type="match status" value="1"/>
</dbReference>
<dbReference type="EMBL" id="JASKYM010000005">
    <property type="protein sequence ID" value="MDK2564094.1"/>
    <property type="molecule type" value="Genomic_DNA"/>
</dbReference>
<comment type="caution">
    <text evidence="3">The sequence shown here is derived from an EMBL/GenBank/DDBJ whole genome shotgun (WGS) entry which is preliminary data.</text>
</comment>
<keyword evidence="4" id="KW-1185">Reference proteome</keyword>
<dbReference type="PROSITE" id="PS51898">
    <property type="entry name" value="TYR_RECOMBINASE"/>
    <property type="match status" value="1"/>
</dbReference>
<dbReference type="InterPro" id="IPR011010">
    <property type="entry name" value="DNA_brk_join_enz"/>
</dbReference>
<sequence>MIAWHTGMRRSEILGLTWNDINFDNKIINVRHQQQVLTGGIVKLVEPKSSSGVRDIIIGDIIKKS</sequence>
<gene>
    <name evidence="3" type="ORF">QOZ84_11080</name>
</gene>
<evidence type="ECO:0000313" key="3">
    <source>
        <dbReference type="EMBL" id="MDK2564094.1"/>
    </source>
</evidence>
<reference evidence="3 4" key="1">
    <citation type="submission" date="2023-05" db="EMBL/GenBank/DDBJ databases">
        <title>Rombocin, a short stable natural nisin variant, displays selective antimicrobial activity against Listeria monocytogenes and employs dual mode of action to kill target bacterial strains.</title>
        <authorList>
            <person name="Wambui J."/>
            <person name="Stephan R."/>
            <person name="Kuipers O.P."/>
        </authorList>
    </citation>
    <scope>NUCLEOTIDE SEQUENCE [LARGE SCALE GENOMIC DNA]</scope>
    <source>
        <strain evidence="3 4">RC002</strain>
    </source>
</reference>
<protein>
    <submittedName>
        <fullName evidence="3">Tyrosine-type recombinase/integrase</fullName>
    </submittedName>
</protein>
<feature type="domain" description="Tyr recombinase" evidence="2">
    <location>
        <begin position="1"/>
        <end position="65"/>
    </location>
</feature>
<proteinExistence type="predicted"/>
<evidence type="ECO:0000313" key="4">
    <source>
        <dbReference type="Proteomes" id="UP001301012"/>
    </source>
</evidence>
<accession>A0ABT7EAX8</accession>